<sequence length="180" mass="20509">MLASEEGFYSLFVLEPVGGSGLSLDIPVNLNRIEGTDDLEGTRERYPELEIKSAPTFVLFDHEKVVLKTEKYEELIQFLQSDTGASYKDLLPESKEGLSVLAVLESSDDNAFKELSYEEKYPHVGPVTGYTDLETVRRGYPDLNIERIPTYIVFNYKGEVYRTHDSKDLVQFLKNRNSVK</sequence>
<dbReference type="EMBL" id="CP007739">
    <property type="protein sequence ID" value="AIE59013.1"/>
    <property type="molecule type" value="Genomic_DNA"/>
</dbReference>
<gene>
    <name evidence="1" type="ORF">BMMGA3_02745</name>
</gene>
<name>A0A068LPY0_BACMM</name>
<accession>A0A068LPY0</accession>
<organism evidence="1 2">
    <name type="scientific">Bacillus methanolicus (strain MGA3 / ATCC 53907)</name>
    <dbReference type="NCBI Taxonomy" id="796606"/>
    <lineage>
        <taxon>Bacteria</taxon>
        <taxon>Bacillati</taxon>
        <taxon>Bacillota</taxon>
        <taxon>Bacilli</taxon>
        <taxon>Bacillales</taxon>
        <taxon>Bacillaceae</taxon>
        <taxon>Bacillus</taxon>
    </lineage>
</organism>
<evidence type="ECO:0000313" key="2">
    <source>
        <dbReference type="Proteomes" id="UP000027602"/>
    </source>
</evidence>
<dbReference type="Proteomes" id="UP000027602">
    <property type="component" value="Chromosome"/>
</dbReference>
<evidence type="ECO:0000313" key="1">
    <source>
        <dbReference type="EMBL" id="AIE59013.1"/>
    </source>
</evidence>
<protein>
    <recommendedName>
        <fullName evidence="3">Thioredoxin-like fold domain-containing protein</fullName>
    </recommendedName>
</protein>
<dbReference type="KEGG" id="bmet:BMMGA3_02745"/>
<dbReference type="HOGENOM" id="CLU_1493368_0_0_9"/>
<reference evidence="1 2" key="1">
    <citation type="journal article" date="2015" name="BMC Genomics">
        <title>Transcriptome analysis of thermophilic methylotrophic Bacillus methanolicus MGA3 using RNA-sequencing provides detailed insights into its previously uncharted transcriptional landscape.</title>
        <authorList>
            <person name="Irla M."/>
            <person name="Neshat A."/>
            <person name="Brautaset T."/>
            <person name="Ruckert C."/>
            <person name="Kalinowski J."/>
            <person name="Wendisch V.F."/>
        </authorList>
    </citation>
    <scope>NUCLEOTIDE SEQUENCE [LARGE SCALE GENOMIC DNA]</scope>
    <source>
        <strain evidence="2">MGA3 / ATCC 53907</strain>
    </source>
</reference>
<proteinExistence type="predicted"/>
<keyword evidence="2" id="KW-1185">Reference proteome</keyword>
<evidence type="ECO:0008006" key="3">
    <source>
        <dbReference type="Google" id="ProtNLM"/>
    </source>
</evidence>
<dbReference type="AlphaFoldDB" id="A0A068LPY0"/>
<dbReference type="STRING" id="796606.BMMGA3_02745"/>